<dbReference type="PANTHER" id="PTHR43646:SF3">
    <property type="entry name" value="SLR1566 PROTEIN"/>
    <property type="match status" value="1"/>
</dbReference>
<dbReference type="InterPro" id="IPR001173">
    <property type="entry name" value="Glyco_trans_2-like"/>
</dbReference>
<evidence type="ECO:0000313" key="3">
    <source>
        <dbReference type="Proteomes" id="UP000219565"/>
    </source>
</evidence>
<dbReference type="Proteomes" id="UP000219565">
    <property type="component" value="Unassembled WGS sequence"/>
</dbReference>
<organism evidence="2 3">
    <name type="scientific">Nocardia amikacinitolerans</name>
    <dbReference type="NCBI Taxonomy" id="756689"/>
    <lineage>
        <taxon>Bacteria</taxon>
        <taxon>Bacillati</taxon>
        <taxon>Actinomycetota</taxon>
        <taxon>Actinomycetes</taxon>
        <taxon>Mycobacteriales</taxon>
        <taxon>Nocardiaceae</taxon>
        <taxon>Nocardia</taxon>
    </lineage>
</organism>
<keyword evidence="3" id="KW-1185">Reference proteome</keyword>
<dbReference type="AlphaFoldDB" id="A0A285LPU0"/>
<feature type="domain" description="Glycosyltransferase 2-like" evidence="1">
    <location>
        <begin position="73"/>
        <end position="246"/>
    </location>
</feature>
<gene>
    <name evidence="2" type="ORF">SAMN04244553_3877</name>
</gene>
<dbReference type="EMBL" id="OBEG01000003">
    <property type="protein sequence ID" value="SNY86950.1"/>
    <property type="molecule type" value="Genomic_DNA"/>
</dbReference>
<dbReference type="Pfam" id="PF00535">
    <property type="entry name" value="Glycos_transf_2"/>
    <property type="match status" value="1"/>
</dbReference>
<name>A0A285LPU0_9NOCA</name>
<dbReference type="STRING" id="1379680.GCA_001612615_03193"/>
<dbReference type="SUPFAM" id="SSF53448">
    <property type="entry name" value="Nucleotide-diphospho-sugar transferases"/>
    <property type="match status" value="1"/>
</dbReference>
<sequence length="411" mass="43174">MRIGAAVTLVSRDVALADRVGEPHRAWGSLARGSAVSVRIGTAVALLGCGVALINRLSMPHLDANVEVAEAVTVCVPARDEAERLPALIADLRAQTGVSALRVLILDDGSTDGTAAAAREAIADDPRFEVVRSAFEPPPGWTGKAAACARLAELVETPIVVFLDADVRLAPRAIAAAARAVRDRGAALVSPWPTQVAETFAEALVQPLLCWSWASTLPIVLGNRGHRLSTAVACGQFLAFDTAAYRAIGGHASVADSPTEDLDIARALRRAGHTTHLVAAGRLARTRMYRDAAEIEAGYTRWLWSAYGGSRPAAAAVGTVLALGYWLPPLAVLFGSGANRRTGALGYAAAVTGRLLARSLESGGPLRRADAVAALAHPLSIAAYQRLVLRSHRAKSRGALRWKGRELPAMD</sequence>
<dbReference type="GO" id="GO:0016740">
    <property type="term" value="F:transferase activity"/>
    <property type="evidence" value="ECO:0007669"/>
    <property type="project" value="UniProtKB-KW"/>
</dbReference>
<dbReference type="CDD" id="cd00761">
    <property type="entry name" value="Glyco_tranf_GTA_type"/>
    <property type="match status" value="1"/>
</dbReference>
<evidence type="ECO:0000259" key="1">
    <source>
        <dbReference type="Pfam" id="PF00535"/>
    </source>
</evidence>
<protein>
    <submittedName>
        <fullName evidence="2">Glycosyltransferase involved in cell wall bisynthesis</fullName>
    </submittedName>
</protein>
<proteinExistence type="predicted"/>
<accession>A0A285LPU0</accession>
<dbReference type="Gene3D" id="3.90.550.10">
    <property type="entry name" value="Spore Coat Polysaccharide Biosynthesis Protein SpsA, Chain A"/>
    <property type="match status" value="1"/>
</dbReference>
<reference evidence="2 3" key="1">
    <citation type="submission" date="2017-09" db="EMBL/GenBank/DDBJ databases">
        <authorList>
            <person name="Ehlers B."/>
            <person name="Leendertz F.H."/>
        </authorList>
    </citation>
    <scope>NUCLEOTIDE SEQUENCE [LARGE SCALE GENOMIC DNA]</scope>
    <source>
        <strain evidence="2 3">DSM 45537</strain>
    </source>
</reference>
<dbReference type="InterPro" id="IPR029044">
    <property type="entry name" value="Nucleotide-diphossugar_trans"/>
</dbReference>
<dbReference type="PANTHER" id="PTHR43646">
    <property type="entry name" value="GLYCOSYLTRANSFERASE"/>
    <property type="match status" value="1"/>
</dbReference>
<evidence type="ECO:0000313" key="2">
    <source>
        <dbReference type="EMBL" id="SNY86950.1"/>
    </source>
</evidence>
<keyword evidence="2" id="KW-0808">Transferase</keyword>